<dbReference type="Pfam" id="PF07715">
    <property type="entry name" value="Plug"/>
    <property type="match status" value="1"/>
</dbReference>
<dbReference type="GO" id="GO:0015344">
    <property type="term" value="F:siderophore uptake transmembrane transporter activity"/>
    <property type="evidence" value="ECO:0007669"/>
    <property type="project" value="TreeGrafter"/>
</dbReference>
<keyword evidence="2" id="KW-0812">Transmembrane</keyword>
<dbReference type="GO" id="GO:0009279">
    <property type="term" value="C:cell outer membrane"/>
    <property type="evidence" value="ECO:0007669"/>
    <property type="project" value="TreeGrafter"/>
</dbReference>
<dbReference type="Pfam" id="PF04463">
    <property type="entry name" value="2-thiour_desulf"/>
    <property type="match status" value="1"/>
</dbReference>
<keyword evidence="1" id="KW-0732">Signal</keyword>
<evidence type="ECO:0000256" key="1">
    <source>
        <dbReference type="ARBA" id="ARBA00022729"/>
    </source>
</evidence>
<dbReference type="GO" id="GO:0044718">
    <property type="term" value="P:siderophore transmembrane transport"/>
    <property type="evidence" value="ECO:0007669"/>
    <property type="project" value="TreeGrafter"/>
</dbReference>
<keyword evidence="2" id="KW-1133">Transmembrane helix</keyword>
<dbReference type="AlphaFoldDB" id="A0A381R994"/>
<proteinExistence type="predicted"/>
<dbReference type="SUPFAM" id="SSF56935">
    <property type="entry name" value="Porins"/>
    <property type="match status" value="1"/>
</dbReference>
<name>A0A381R994_9ZZZZ</name>
<protein>
    <recommendedName>
        <fullName evidence="3">TonB-dependent receptor plug domain-containing protein</fullName>
    </recommendedName>
</protein>
<dbReference type="Gene3D" id="2.170.130.10">
    <property type="entry name" value="TonB-dependent receptor, plug domain"/>
    <property type="match status" value="1"/>
</dbReference>
<dbReference type="InterPro" id="IPR007553">
    <property type="entry name" value="2-thiour_desulf"/>
</dbReference>
<dbReference type="InterPro" id="IPR012910">
    <property type="entry name" value="Plug_dom"/>
</dbReference>
<dbReference type="InterPro" id="IPR039426">
    <property type="entry name" value="TonB-dep_rcpt-like"/>
</dbReference>
<feature type="transmembrane region" description="Helical" evidence="2">
    <location>
        <begin position="72"/>
        <end position="90"/>
    </location>
</feature>
<dbReference type="Gene3D" id="2.60.40.1120">
    <property type="entry name" value="Carboxypeptidase-like, regulatory domain"/>
    <property type="match status" value="1"/>
</dbReference>
<keyword evidence="2" id="KW-0472">Membrane</keyword>
<organism evidence="4">
    <name type="scientific">marine metagenome</name>
    <dbReference type="NCBI Taxonomy" id="408172"/>
    <lineage>
        <taxon>unclassified sequences</taxon>
        <taxon>metagenomes</taxon>
        <taxon>ecological metagenomes</taxon>
    </lineage>
</organism>
<evidence type="ECO:0000313" key="4">
    <source>
        <dbReference type="EMBL" id="SUZ88306.1"/>
    </source>
</evidence>
<dbReference type="InterPro" id="IPR008969">
    <property type="entry name" value="CarboxyPept-like_regulatory"/>
</dbReference>
<dbReference type="PANTHER" id="PTHR30069">
    <property type="entry name" value="TONB-DEPENDENT OUTER MEMBRANE RECEPTOR"/>
    <property type="match status" value="1"/>
</dbReference>
<accession>A0A381R994</accession>
<dbReference type="SUPFAM" id="SSF49464">
    <property type="entry name" value="Carboxypeptidase regulatory domain-like"/>
    <property type="match status" value="1"/>
</dbReference>
<gene>
    <name evidence="4" type="ORF">METZ01_LOCUS41160</name>
</gene>
<sequence>MKISKPRIVVSKCLEFDKCRYNGLSINDSIIRSLKDYVEFIPICPEVEIGLGTPRDPIRLCKRKSIKLMITHYRFINILFLLFINGLLYAQNNSVSGFITDQETGEALIGANVFIQETGNGMSTDRNGYYVIQNINPGNYNLIVSYIGYNTSKKEINVTQNESIKMDLSLEVEALEISEVEVSAEKLQRKNNIQPSRINLSPRIIKAAPALAEPDIFRTIQALPGVLTNNEASTGLVIRGGNTDQNLILLDGITVYNPTHFGGIFSNFIVDAVKEAELIKGGYNAEYGGRLSAVLNVLSREGNRNYFQGKTSISLLSAQTTMEGPFYNGAWLLSARRTYFDYLLPKILPPKTSENIPPYYFYDLQGHLFSDLNDKDRISFSIYRGIDDLIFNTLGLTADWGNNTYSISFRRVFNEKLVGNFLAASSEFFTNFNLGGEDGLKSANKIVDQTLSSNLTLFQSSTTEFRSGVQVKQLDFKYLNTFLEDTSFYLREKPLEASLYTKLKWKVSPSFIFEPGLRYNYYSVYSKTPYIDLRMGLKFILTDDRYINLAFGNYHQFIQTAQDDYNPSILDNWLAVDNSVDPAKAQQAVIGYEEYINDIYKIQIEGYYKELQNMLTFENLTSSTDADVSDDKISDTFTPSDGYAYGIEFFVQKTFGKLTGWVAYTNSIARKIMTSQLNEVKSEYYTNWDRTHVLNVLGNYSFSKKWELNWKWTWQSGQAFTPILGYYVEKLPGDPSSTFSTIPGSRNSGRSPIYDRLDFGIVRHGKLFGRDADFFFQIINTYNKKNIFTYIYNLGSTTNGKDDDGDWIKLDHDSNGNGVPDVGETNVDEEDEGRIQEKPLSLFPVIPSLGFTIYF</sequence>
<dbReference type="Pfam" id="PF13715">
    <property type="entry name" value="CarbopepD_reg_2"/>
    <property type="match status" value="1"/>
</dbReference>
<feature type="domain" description="TonB-dependent receptor plug" evidence="3">
    <location>
        <begin position="219"/>
        <end position="290"/>
    </location>
</feature>
<evidence type="ECO:0000256" key="2">
    <source>
        <dbReference type="SAM" id="Phobius"/>
    </source>
</evidence>
<reference evidence="4" key="1">
    <citation type="submission" date="2018-05" db="EMBL/GenBank/DDBJ databases">
        <authorList>
            <person name="Lanie J.A."/>
            <person name="Ng W.-L."/>
            <person name="Kazmierczak K.M."/>
            <person name="Andrzejewski T.M."/>
            <person name="Davidsen T.M."/>
            <person name="Wayne K.J."/>
            <person name="Tettelin H."/>
            <person name="Glass J.I."/>
            <person name="Rusch D."/>
            <person name="Podicherti R."/>
            <person name="Tsui H.-C.T."/>
            <person name="Winkler M.E."/>
        </authorList>
    </citation>
    <scope>NUCLEOTIDE SEQUENCE</scope>
</reference>
<dbReference type="InterPro" id="IPR037066">
    <property type="entry name" value="Plug_dom_sf"/>
</dbReference>
<dbReference type="EMBL" id="UINC01001764">
    <property type="protein sequence ID" value="SUZ88306.1"/>
    <property type="molecule type" value="Genomic_DNA"/>
</dbReference>
<dbReference type="PANTHER" id="PTHR30069:SF29">
    <property type="entry name" value="HEMOGLOBIN AND HEMOGLOBIN-HAPTOGLOBIN-BINDING PROTEIN 1-RELATED"/>
    <property type="match status" value="1"/>
</dbReference>
<evidence type="ECO:0000259" key="3">
    <source>
        <dbReference type="Pfam" id="PF07715"/>
    </source>
</evidence>